<reference evidence="6 7" key="1">
    <citation type="submission" date="2014-03" db="EMBL/GenBank/DDBJ databases">
        <title>Selection and divergence in the genomes of co-occurring obligate luminous symbionts with specific hosts.</title>
        <authorList>
            <person name="Hendry T.A."/>
            <person name="de Wet J.R."/>
            <person name="Dunlap P.V."/>
        </authorList>
    </citation>
    <scope>NUCLEOTIDE SEQUENCE [LARGE SCALE GENOMIC DNA]</scope>
    <source>
        <strain evidence="6 7">Ppalp.1</strain>
    </source>
</reference>
<evidence type="ECO:0000313" key="7">
    <source>
        <dbReference type="Proteomes" id="UP000053784"/>
    </source>
</evidence>
<comment type="caution">
    <text evidence="6">The sequence shown here is derived from an EMBL/GenBank/DDBJ whole genome shotgun (WGS) entry which is preliminary data.</text>
</comment>
<evidence type="ECO:0000256" key="4">
    <source>
        <dbReference type="ARBA" id="ARBA00023136"/>
    </source>
</evidence>
<protein>
    <submittedName>
        <fullName evidence="6">Membrane protein</fullName>
    </submittedName>
</protein>
<name>A0A084CMB1_9GAMM</name>
<organism evidence="6 7">
    <name type="scientific">Candidatus Photodesmus blepharonis</name>
    <dbReference type="NCBI Taxonomy" id="1179155"/>
    <lineage>
        <taxon>Bacteria</taxon>
        <taxon>Pseudomonadati</taxon>
        <taxon>Pseudomonadota</taxon>
        <taxon>Gammaproteobacteria</taxon>
        <taxon>Vibrionales</taxon>
        <taxon>Vibrionaceae</taxon>
        <taxon>Candidatus Photodesmus</taxon>
    </lineage>
</organism>
<dbReference type="InterPro" id="IPR010445">
    <property type="entry name" value="LapA_dom"/>
</dbReference>
<gene>
    <name evidence="6" type="ORF">CF67_07011</name>
</gene>
<proteinExistence type="predicted"/>
<dbReference type="Proteomes" id="UP000053784">
    <property type="component" value="Unassembled WGS sequence"/>
</dbReference>
<dbReference type="AlphaFoldDB" id="A0A084CMB1"/>
<evidence type="ECO:0000256" key="3">
    <source>
        <dbReference type="ARBA" id="ARBA00022989"/>
    </source>
</evidence>
<evidence type="ECO:0000256" key="2">
    <source>
        <dbReference type="ARBA" id="ARBA00022692"/>
    </source>
</evidence>
<dbReference type="Pfam" id="PF06305">
    <property type="entry name" value="LapA_dom"/>
    <property type="match status" value="1"/>
</dbReference>
<keyword evidence="2" id="KW-0812">Transmembrane</keyword>
<keyword evidence="3" id="KW-1133">Transmembrane helix</keyword>
<dbReference type="EMBL" id="JGVK01000031">
    <property type="protein sequence ID" value="KEY90940.1"/>
    <property type="molecule type" value="Genomic_DNA"/>
</dbReference>
<keyword evidence="4" id="KW-0472">Membrane</keyword>
<accession>A0A084CMB1</accession>
<keyword evidence="7" id="KW-1185">Reference proteome</keyword>
<dbReference type="STRING" id="1179155.CF67_07011"/>
<feature type="domain" description="Lipopolysaccharide assembly protein A" evidence="5">
    <location>
        <begin position="2"/>
        <end position="40"/>
    </location>
</feature>
<evidence type="ECO:0000256" key="1">
    <source>
        <dbReference type="ARBA" id="ARBA00022475"/>
    </source>
</evidence>
<keyword evidence="1" id="KW-1003">Cell membrane</keyword>
<evidence type="ECO:0000259" key="5">
    <source>
        <dbReference type="Pfam" id="PF06305"/>
    </source>
</evidence>
<sequence length="52" mass="5959">MSFLLGFVFTVGFLLACLILGCSHLKSQFRIRKLSKQLKKIAINKNSYKVRV</sequence>
<dbReference type="GO" id="GO:0005886">
    <property type="term" value="C:plasma membrane"/>
    <property type="evidence" value="ECO:0007669"/>
    <property type="project" value="InterPro"/>
</dbReference>
<evidence type="ECO:0000313" key="6">
    <source>
        <dbReference type="EMBL" id="KEY90940.1"/>
    </source>
</evidence>